<feature type="domain" description="Glycosyl hydrolase family 67 C-terminal" evidence="11">
    <location>
        <begin position="482"/>
        <end position="703"/>
    </location>
</feature>
<evidence type="ECO:0000259" key="11">
    <source>
        <dbReference type="Pfam" id="PF07477"/>
    </source>
</evidence>
<organism evidence="13 14">
    <name type="scientific">Granulicella sibirica</name>
    <dbReference type="NCBI Taxonomy" id="2479048"/>
    <lineage>
        <taxon>Bacteria</taxon>
        <taxon>Pseudomonadati</taxon>
        <taxon>Acidobacteriota</taxon>
        <taxon>Terriglobia</taxon>
        <taxon>Terriglobales</taxon>
        <taxon>Acidobacteriaceae</taxon>
        <taxon>Granulicella</taxon>
    </lineage>
</organism>
<evidence type="ECO:0000256" key="7">
    <source>
        <dbReference type="PIRNR" id="PIRNR029900"/>
    </source>
</evidence>
<evidence type="ECO:0000256" key="3">
    <source>
        <dbReference type="ARBA" id="ARBA00022801"/>
    </source>
</evidence>
<dbReference type="Gene3D" id="3.30.379.10">
    <property type="entry name" value="Chitobiase/beta-hexosaminidase domain 2-like"/>
    <property type="match status" value="1"/>
</dbReference>
<dbReference type="Pfam" id="PF03648">
    <property type="entry name" value="Glyco_hydro_67N"/>
    <property type="match status" value="1"/>
</dbReference>
<feature type="active site" description="Proton donor" evidence="8">
    <location>
        <position position="312"/>
    </location>
</feature>
<feature type="domain" description="Alpha glucuronidase N-terminal" evidence="10">
    <location>
        <begin position="28"/>
        <end position="151"/>
    </location>
</feature>
<dbReference type="AlphaFoldDB" id="A0A4Q0SYK4"/>
<comment type="catalytic activity">
    <reaction evidence="9">
        <text>Hydrolysis of (1-&gt;2)-alpha-D-(4-O-methyl)glucuronosyl links in the main chain of hardwood xylans.</text>
        <dbReference type="EC" id="3.2.1.131"/>
    </reaction>
</comment>
<reference evidence="14" key="2">
    <citation type="submission" date="2019-02" db="EMBL/GenBank/DDBJ databases">
        <title>Granulicella sibirica sp. nov., a psychrotolerant acidobacterium isolated from an organic soil layer in forested tundra, West Siberia.</title>
        <authorList>
            <person name="Oshkin I.Y."/>
            <person name="Kulichevskaya I.S."/>
            <person name="Rijpstra W.I.C."/>
            <person name="Sinninghe Damste J.S."/>
            <person name="Rakitin A.L."/>
            <person name="Ravin N.V."/>
            <person name="Dedysh S.N."/>
        </authorList>
    </citation>
    <scope>NUCLEOTIDE SEQUENCE [LARGE SCALE GENOMIC DNA]</scope>
    <source>
        <strain evidence="14">AF10</strain>
    </source>
</reference>
<proteinExistence type="inferred from homology"/>
<sequence length="843" mass="92407">MHLSRTFQGVLLAAAIAASARAEDGHEAWLRYAPITDPTILAQYRNLPTQIAVLGDTPTEHAAGTELQRGLTQMLGRPFTVTYGLGQILTSSNAILVGDLESLDKMYVKKQKLPKLKPESYMLGTRNNGAVSQTGIIAADPHGELYGAFRLLELVAANKPIPTTPVTESPSAPIRWVDQWDNLDGSVERGYAGRSIFFDAGHVRPDLARASDYARLLASIGLNGLTVNNVNSDLTTLEPDKLKEFALLAEALRPWGIGMSLSVDLSSPQVVGHLSTFDPLDPTVIAWWQKKTDEIYTLIPDFAGFVVKADSEGRAGPSQYHRTPAEAANVLARALAPHHGVVLYRGFVYNHHLDFHDLKADRARAGFDNFASLDGTFEPNVIIQVKHGPIDFQVREPVSPLFAALQHTPQAIELQTTQEYTGQQRHMVFLVPMWKTALDTDLRANGRGTPVKEIVEGKSFHQPTGGFVSVVNVGLDTNWLHSPLALANLYGYGKLAWNPDATSEQIIDTWTRLTFGNDPEVVSTINELQLNSWHTYEQYTGNLGIGTLTDIIGIHFGPGVGSAENNGWGQWFRADPKGVGMDRTVATGTGYIAQYPKELAATYESLATCPDDLLLFMHHVPYTHILHINKTVIQDLYDEHYAGAATAATYPMLWQKLHGHIDNQRFDQVKALLTYQAGHAIVWRDAVNDWFATMSNIPDAQGRVGHHPDRIEAESMTPTGYEPIDVTPIETASGGEATVCKQALCTLTTTLKEPAGNYTIAVQYFDLRTGASKYELLLNNDPIADWTADATLPPAVVDLHLDGHTSTRYTTPAITLKPGDILTLRATPGANEPAPVDYISIQR</sequence>
<dbReference type="EMBL" id="RDSM01000002">
    <property type="protein sequence ID" value="RXH56333.1"/>
    <property type="molecule type" value="Genomic_DNA"/>
</dbReference>
<dbReference type="Pfam" id="PF07488">
    <property type="entry name" value="Glyco_hydro_67M"/>
    <property type="match status" value="1"/>
</dbReference>
<keyword evidence="5 7" id="KW-0326">Glycosidase</keyword>
<reference evidence="13 14" key="1">
    <citation type="submission" date="2018-11" db="EMBL/GenBank/DDBJ databases">
        <authorList>
            <person name="Mardanov A.V."/>
            <person name="Ravin N.V."/>
            <person name="Dedysh S.N."/>
        </authorList>
    </citation>
    <scope>NUCLEOTIDE SEQUENCE [LARGE SCALE GENOMIC DNA]</scope>
    <source>
        <strain evidence="13 14">AF10</strain>
    </source>
</reference>
<dbReference type="Proteomes" id="UP000289437">
    <property type="component" value="Unassembled WGS sequence"/>
</dbReference>
<dbReference type="InterPro" id="IPR037054">
    <property type="entry name" value="A-glucoronidase_C_sf"/>
</dbReference>
<dbReference type="InterPro" id="IPR011100">
    <property type="entry name" value="Glyco_hydro_67_cat"/>
</dbReference>
<evidence type="ECO:0000256" key="5">
    <source>
        <dbReference type="ARBA" id="ARBA00023295"/>
    </source>
</evidence>
<feature type="active site" description="Proton acceptor" evidence="8">
    <location>
        <position position="391"/>
    </location>
</feature>
<dbReference type="InterPro" id="IPR011395">
    <property type="entry name" value="Glyco_hydro_67_aGlcAse"/>
</dbReference>
<evidence type="ECO:0000313" key="14">
    <source>
        <dbReference type="Proteomes" id="UP000289437"/>
    </source>
</evidence>
<dbReference type="PIRSF" id="PIRSF029900">
    <property type="entry name" value="Alpha-glucuronds"/>
    <property type="match status" value="1"/>
</dbReference>
<dbReference type="SUPFAM" id="SSF55545">
    <property type="entry name" value="beta-N-acetylhexosaminidase-like domain"/>
    <property type="match status" value="1"/>
</dbReference>
<keyword evidence="6 9" id="KW-0624">Polysaccharide degradation</keyword>
<evidence type="ECO:0000256" key="1">
    <source>
        <dbReference type="ARBA" id="ARBA00008833"/>
    </source>
</evidence>
<dbReference type="EC" id="3.2.1.131" evidence="9"/>
<evidence type="ECO:0000256" key="8">
    <source>
        <dbReference type="PIRSR" id="PIRSR029900-1"/>
    </source>
</evidence>
<evidence type="ECO:0000256" key="2">
    <source>
        <dbReference type="ARBA" id="ARBA00022651"/>
    </source>
</evidence>
<dbReference type="Gene3D" id="3.20.20.80">
    <property type="entry name" value="Glycosidases"/>
    <property type="match status" value="1"/>
</dbReference>
<keyword evidence="14" id="KW-1185">Reference proteome</keyword>
<accession>A0A4Q0SYK4</accession>
<dbReference type="RefSeq" id="WP_128913810.1">
    <property type="nucleotide sequence ID" value="NZ_RDSM01000002.1"/>
</dbReference>
<dbReference type="GO" id="GO:0046559">
    <property type="term" value="F:alpha-glucuronidase activity"/>
    <property type="evidence" value="ECO:0007669"/>
    <property type="project" value="InterPro"/>
</dbReference>
<dbReference type="Pfam" id="PF07477">
    <property type="entry name" value="Glyco_hydro_67C"/>
    <property type="match status" value="1"/>
</dbReference>
<dbReference type="InterPro" id="IPR011099">
    <property type="entry name" value="Glyco_hydro_67_C"/>
</dbReference>
<evidence type="ECO:0000256" key="4">
    <source>
        <dbReference type="ARBA" id="ARBA00023277"/>
    </source>
</evidence>
<dbReference type="GO" id="GO:0033939">
    <property type="term" value="F:xylan alpha-1,2-glucuronosidase activity"/>
    <property type="evidence" value="ECO:0007669"/>
    <property type="project" value="UniProtKB-EC"/>
</dbReference>
<evidence type="ECO:0000313" key="13">
    <source>
        <dbReference type="EMBL" id="RXH56333.1"/>
    </source>
</evidence>
<evidence type="ECO:0000259" key="12">
    <source>
        <dbReference type="Pfam" id="PF07488"/>
    </source>
</evidence>
<feature type="active site" description="Proton acceptor" evidence="8">
    <location>
        <position position="419"/>
    </location>
</feature>
<dbReference type="PANTHER" id="PTHR39207:SF1">
    <property type="entry name" value="ALPHA-GLUCURONIDASE A"/>
    <property type="match status" value="1"/>
</dbReference>
<dbReference type="GO" id="GO:0005576">
    <property type="term" value="C:extracellular region"/>
    <property type="evidence" value="ECO:0007669"/>
    <property type="project" value="InterPro"/>
</dbReference>
<gene>
    <name evidence="13" type="ORF">GRAN_3190</name>
</gene>
<comment type="subunit">
    <text evidence="9">Homodimer.</text>
</comment>
<evidence type="ECO:0000256" key="6">
    <source>
        <dbReference type="ARBA" id="ARBA00023326"/>
    </source>
</evidence>
<dbReference type="Gene3D" id="3.90.1330.10">
    <property type="entry name" value="Alpha-glucuronidase, C-terminal domain"/>
    <property type="match status" value="1"/>
</dbReference>
<dbReference type="InterPro" id="IPR029018">
    <property type="entry name" value="Hex-like_dom2"/>
</dbReference>
<dbReference type="PANTHER" id="PTHR39207">
    <property type="entry name" value="ALPHA-GLUCURONIDASE A"/>
    <property type="match status" value="1"/>
</dbReference>
<dbReference type="SUPFAM" id="SSF51445">
    <property type="entry name" value="(Trans)glycosidases"/>
    <property type="match status" value="1"/>
</dbReference>
<dbReference type="InterPro" id="IPR017853">
    <property type="entry name" value="GH"/>
</dbReference>
<keyword evidence="3 7" id="KW-0378">Hydrolase</keyword>
<dbReference type="InterPro" id="IPR005154">
    <property type="entry name" value="Glyco_hydro_67_aGlcAse_N"/>
</dbReference>
<dbReference type="OrthoDB" id="339499at2"/>
<dbReference type="GO" id="GO:0045493">
    <property type="term" value="P:xylan catabolic process"/>
    <property type="evidence" value="ECO:0007669"/>
    <property type="project" value="UniProtKB-KW"/>
</dbReference>
<evidence type="ECO:0000256" key="9">
    <source>
        <dbReference type="RuleBase" id="RU361198"/>
    </source>
</evidence>
<evidence type="ECO:0000259" key="10">
    <source>
        <dbReference type="Pfam" id="PF03648"/>
    </source>
</evidence>
<protein>
    <recommendedName>
        <fullName evidence="9">Xylan alpha-1,2-glucuronidase</fullName>
        <ecNumber evidence="9">3.2.1.131</ecNumber>
    </recommendedName>
</protein>
<keyword evidence="2 7" id="KW-0858">Xylan degradation</keyword>
<dbReference type="CDD" id="cd02795">
    <property type="entry name" value="CBM6-CBM35-CBM36_like"/>
    <property type="match status" value="1"/>
</dbReference>
<comment type="caution">
    <text evidence="13">The sequence shown here is derived from an EMBL/GenBank/DDBJ whole genome shotgun (WGS) entry which is preliminary data.</text>
</comment>
<comment type="similarity">
    <text evidence="1 7 9">Belongs to the glycosyl hydrolase 67 family.</text>
</comment>
<name>A0A4Q0SYK4_9BACT</name>
<keyword evidence="4 9" id="KW-0119">Carbohydrate metabolism</keyword>
<feature type="domain" description="Glycosyl hydrolase family 67 catalytic" evidence="12">
    <location>
        <begin position="156"/>
        <end position="479"/>
    </location>
</feature>